<dbReference type="RefSeq" id="XP_020065387.1">
    <property type="nucleotide sequence ID" value="XM_020206911.1"/>
</dbReference>
<dbReference type="Proteomes" id="UP000094285">
    <property type="component" value="Unassembled WGS sequence"/>
</dbReference>
<evidence type="ECO:0000313" key="2">
    <source>
        <dbReference type="Proteomes" id="UP000094285"/>
    </source>
</evidence>
<proteinExistence type="predicted"/>
<keyword evidence="2" id="KW-1185">Reference proteome</keyword>
<name>A0A1E4SL68_9ASCO</name>
<accession>A0A1E4SL68</accession>
<sequence length="74" mass="8729">MDANAASTHISRWTLQVVNFLLQCYTSQYYYRYILKLKITIYKADSILSFNMSGYRLIDGNGCTAIIDHLWMYF</sequence>
<organism evidence="1 2">
    <name type="scientific">Suhomyces tanzawaensis NRRL Y-17324</name>
    <dbReference type="NCBI Taxonomy" id="984487"/>
    <lineage>
        <taxon>Eukaryota</taxon>
        <taxon>Fungi</taxon>
        <taxon>Dikarya</taxon>
        <taxon>Ascomycota</taxon>
        <taxon>Saccharomycotina</taxon>
        <taxon>Pichiomycetes</taxon>
        <taxon>Debaryomycetaceae</taxon>
        <taxon>Suhomyces</taxon>
    </lineage>
</organism>
<dbReference type="GeneID" id="30981048"/>
<dbReference type="AlphaFoldDB" id="A0A1E4SL68"/>
<protein>
    <submittedName>
        <fullName evidence="1">Uncharacterized protein</fullName>
    </submittedName>
</protein>
<dbReference type="EMBL" id="KV453911">
    <property type="protein sequence ID" value="ODV80265.1"/>
    <property type="molecule type" value="Genomic_DNA"/>
</dbReference>
<gene>
    <name evidence="1" type="ORF">CANTADRAFT_230435</name>
</gene>
<evidence type="ECO:0000313" key="1">
    <source>
        <dbReference type="EMBL" id="ODV80265.1"/>
    </source>
</evidence>
<reference evidence="2" key="1">
    <citation type="submission" date="2016-05" db="EMBL/GenBank/DDBJ databases">
        <title>Comparative genomics of biotechnologically important yeasts.</title>
        <authorList>
            <consortium name="DOE Joint Genome Institute"/>
            <person name="Riley R."/>
            <person name="Haridas S."/>
            <person name="Wolfe K.H."/>
            <person name="Lopes M.R."/>
            <person name="Hittinger C.T."/>
            <person name="Goker M."/>
            <person name="Salamov A."/>
            <person name="Wisecaver J."/>
            <person name="Long T.M."/>
            <person name="Aerts A.L."/>
            <person name="Barry K."/>
            <person name="Choi C."/>
            <person name="Clum A."/>
            <person name="Coughlan A.Y."/>
            <person name="Deshpande S."/>
            <person name="Douglass A.P."/>
            <person name="Hanson S.J."/>
            <person name="Klenk H.-P."/>
            <person name="Labutti K."/>
            <person name="Lapidus A."/>
            <person name="Lindquist E."/>
            <person name="Lipzen A."/>
            <person name="Meier-Kolthoff J.P."/>
            <person name="Ohm R.A."/>
            <person name="Otillar R.P."/>
            <person name="Pangilinan J."/>
            <person name="Peng Y."/>
            <person name="Rokas A."/>
            <person name="Rosa C.A."/>
            <person name="Scheuner C."/>
            <person name="Sibirny A.A."/>
            <person name="Slot J.C."/>
            <person name="Stielow J.B."/>
            <person name="Sun H."/>
            <person name="Kurtzman C.P."/>
            <person name="Blackwell M."/>
            <person name="Grigoriev I.V."/>
            <person name="Jeffries T.W."/>
        </authorList>
    </citation>
    <scope>NUCLEOTIDE SEQUENCE [LARGE SCALE GENOMIC DNA]</scope>
    <source>
        <strain evidence="2">NRRL Y-17324</strain>
    </source>
</reference>